<organism evidence="2 3">
    <name type="scientific">Ramazzottius varieornatus</name>
    <name type="common">Water bear</name>
    <name type="synonym">Tardigrade</name>
    <dbReference type="NCBI Taxonomy" id="947166"/>
    <lineage>
        <taxon>Eukaryota</taxon>
        <taxon>Metazoa</taxon>
        <taxon>Ecdysozoa</taxon>
        <taxon>Tardigrada</taxon>
        <taxon>Eutardigrada</taxon>
        <taxon>Parachela</taxon>
        <taxon>Hypsibioidea</taxon>
        <taxon>Ramazzottiidae</taxon>
        <taxon>Ramazzottius</taxon>
    </lineage>
</organism>
<accession>A0A1D1W776</accession>
<dbReference type="EMBL" id="BDGG01000021">
    <property type="protein sequence ID" value="GAV09267.1"/>
    <property type="molecule type" value="Genomic_DNA"/>
</dbReference>
<gene>
    <name evidence="2" type="primary">RvY_18836-1</name>
    <name evidence="2" type="synonym">RvY_18836.1</name>
    <name evidence="2" type="ORF">RvY_18836</name>
</gene>
<comment type="caution">
    <text evidence="2">The sequence shown here is derived from an EMBL/GenBank/DDBJ whole genome shotgun (WGS) entry which is preliminary data.</text>
</comment>
<evidence type="ECO:0000313" key="2">
    <source>
        <dbReference type="EMBL" id="GAV09267.1"/>
    </source>
</evidence>
<dbReference type="Pfam" id="PF13592">
    <property type="entry name" value="HTH_33"/>
    <property type="match status" value="1"/>
</dbReference>
<dbReference type="InterPro" id="IPR025959">
    <property type="entry name" value="Winged_HTH_dom"/>
</dbReference>
<name>A0A1D1W776_RAMVA</name>
<dbReference type="Proteomes" id="UP000186922">
    <property type="component" value="Unassembled WGS sequence"/>
</dbReference>
<dbReference type="OrthoDB" id="2266637at2759"/>
<evidence type="ECO:0000259" key="1">
    <source>
        <dbReference type="Pfam" id="PF13592"/>
    </source>
</evidence>
<reference evidence="2 3" key="1">
    <citation type="journal article" date="2016" name="Nat. Commun.">
        <title>Extremotolerant tardigrade genome and improved radiotolerance of human cultured cells by tardigrade-unique protein.</title>
        <authorList>
            <person name="Hashimoto T."/>
            <person name="Horikawa D.D."/>
            <person name="Saito Y."/>
            <person name="Kuwahara H."/>
            <person name="Kozuka-Hata H."/>
            <person name="Shin-I T."/>
            <person name="Minakuchi Y."/>
            <person name="Ohishi K."/>
            <person name="Motoyama A."/>
            <person name="Aizu T."/>
            <person name="Enomoto A."/>
            <person name="Kondo K."/>
            <person name="Tanaka S."/>
            <person name="Hara Y."/>
            <person name="Koshikawa S."/>
            <person name="Sagara H."/>
            <person name="Miura T."/>
            <person name="Yokobori S."/>
            <person name="Miyagawa K."/>
            <person name="Suzuki Y."/>
            <person name="Kubo T."/>
            <person name="Oyama M."/>
            <person name="Kohara Y."/>
            <person name="Fujiyama A."/>
            <person name="Arakawa K."/>
            <person name="Katayama T."/>
            <person name="Toyoda A."/>
            <person name="Kunieda T."/>
        </authorList>
    </citation>
    <scope>NUCLEOTIDE SEQUENCE [LARGE SCALE GENOMIC DNA]</scope>
    <source>
        <strain evidence="2 3">YOKOZUNA-1</strain>
    </source>
</reference>
<feature type="domain" description="Winged helix-turn helix" evidence="1">
    <location>
        <begin position="185"/>
        <end position="211"/>
    </location>
</feature>
<protein>
    <recommendedName>
        <fullName evidence="1">Winged helix-turn helix domain-containing protein</fullName>
    </recommendedName>
</protein>
<proteinExistence type="predicted"/>
<sequence length="239" mass="27407">MKSQQGKNWRDKSFHQTQAKTVSSVFKCTTVFYNSVYRSLTKLTGSWEMSSSSSLYPVDVRHIAHLWKVLGQSFFGSNKYTLTTLAGRRKAIAHLCQRSPRTIQNITTNWDLITGPPSGTAVESNTVPEDDVDETLDPVVEAEEMEGVAGVGRHLLKESEYGKIRAIIHREYKIKIHVTVESLLPLVEEKVGIKVSKSTMYRVLRRMGFRYRDRSTKHLFGDPSLKVRRIRYIRAVRQF</sequence>
<keyword evidence="3" id="KW-1185">Reference proteome</keyword>
<evidence type="ECO:0000313" key="3">
    <source>
        <dbReference type="Proteomes" id="UP000186922"/>
    </source>
</evidence>
<dbReference type="AlphaFoldDB" id="A0A1D1W776"/>